<dbReference type="OrthoDB" id="9797538at2"/>
<keyword evidence="5" id="KW-1185">Reference proteome</keyword>
<proteinExistence type="inferred from homology"/>
<organism evidence="4 5">
    <name type="scientific">Microlunatus sagamiharensis</name>
    <dbReference type="NCBI Taxonomy" id="546874"/>
    <lineage>
        <taxon>Bacteria</taxon>
        <taxon>Bacillati</taxon>
        <taxon>Actinomycetota</taxon>
        <taxon>Actinomycetes</taxon>
        <taxon>Propionibacteriales</taxon>
        <taxon>Propionibacteriaceae</taxon>
        <taxon>Microlunatus</taxon>
    </lineage>
</organism>
<evidence type="ECO:0000256" key="1">
    <source>
        <dbReference type="ARBA" id="ARBA00006484"/>
    </source>
</evidence>
<reference evidence="5" key="1">
    <citation type="submission" date="2016-10" db="EMBL/GenBank/DDBJ databases">
        <authorList>
            <person name="Varghese N."/>
            <person name="Submissions S."/>
        </authorList>
    </citation>
    <scope>NUCLEOTIDE SEQUENCE [LARGE SCALE GENOMIC DNA]</scope>
    <source>
        <strain evidence="5">DSM 21743</strain>
    </source>
</reference>
<dbReference type="SUPFAM" id="SSF51735">
    <property type="entry name" value="NAD(P)-binding Rossmann-fold domains"/>
    <property type="match status" value="1"/>
</dbReference>
<evidence type="ECO:0000313" key="5">
    <source>
        <dbReference type="Proteomes" id="UP000198825"/>
    </source>
</evidence>
<dbReference type="InterPro" id="IPR020904">
    <property type="entry name" value="Sc_DH/Rdtase_CS"/>
</dbReference>
<dbReference type="EMBL" id="LT629799">
    <property type="protein sequence ID" value="SDU97103.1"/>
    <property type="molecule type" value="Genomic_DNA"/>
</dbReference>
<protein>
    <submittedName>
        <fullName evidence="4">Short-chain dehydrogenase</fullName>
    </submittedName>
</protein>
<comment type="similarity">
    <text evidence="1">Belongs to the short-chain dehydrogenases/reductases (SDR) family.</text>
</comment>
<name>A0A1H2MUZ0_9ACTN</name>
<dbReference type="Gene3D" id="3.40.50.720">
    <property type="entry name" value="NAD(P)-binding Rossmann-like Domain"/>
    <property type="match status" value="1"/>
</dbReference>
<dbReference type="CDD" id="cd05233">
    <property type="entry name" value="SDR_c"/>
    <property type="match status" value="1"/>
</dbReference>
<dbReference type="PANTHER" id="PTHR44196">
    <property type="entry name" value="DEHYDROGENASE/REDUCTASE SDR FAMILY MEMBER 7B"/>
    <property type="match status" value="1"/>
</dbReference>
<dbReference type="PANTHER" id="PTHR44196:SF2">
    <property type="entry name" value="SHORT-CHAIN DEHYDROGENASE-RELATED"/>
    <property type="match status" value="1"/>
</dbReference>
<dbReference type="RefSeq" id="WP_091075293.1">
    <property type="nucleotide sequence ID" value="NZ_LT629799.1"/>
</dbReference>
<dbReference type="AlphaFoldDB" id="A0A1H2MUZ0"/>
<feature type="region of interest" description="Disordered" evidence="3">
    <location>
        <begin position="269"/>
        <end position="288"/>
    </location>
</feature>
<evidence type="ECO:0000313" key="4">
    <source>
        <dbReference type="EMBL" id="SDU97103.1"/>
    </source>
</evidence>
<dbReference type="Proteomes" id="UP000198825">
    <property type="component" value="Chromosome I"/>
</dbReference>
<evidence type="ECO:0000256" key="2">
    <source>
        <dbReference type="ARBA" id="ARBA00023002"/>
    </source>
</evidence>
<dbReference type="GO" id="GO:0016020">
    <property type="term" value="C:membrane"/>
    <property type="evidence" value="ECO:0007669"/>
    <property type="project" value="TreeGrafter"/>
</dbReference>
<sequence length="288" mass="29373">MSDQQTPETVQPDARPFALVTGASSGIGLELARQLAGHGHDLLVTAEDAAIEGVAGELRALGADVTTFVADLRTGEGVEALYAATVARGRTLAVAALNAGIGRGGAFVDNSLDDELDVIRLNVLGTVHLAKLVLDDMVLANAGRILVTSSIASEMPGPFQSTYNASKSFLQSFTQALQAELAETEVTLTALMPGPTDTPFWERAGVEDTALGQGPMDDPAEVARQGFDALMAGKAKVAASSPMTKATAAAAAVIPDKVKALLHRVAAKPRGEDADQAGGATGSGGAVD</sequence>
<feature type="compositionally biased region" description="Gly residues" evidence="3">
    <location>
        <begin position="279"/>
        <end position="288"/>
    </location>
</feature>
<dbReference type="PROSITE" id="PS00061">
    <property type="entry name" value="ADH_SHORT"/>
    <property type="match status" value="1"/>
</dbReference>
<dbReference type="InterPro" id="IPR002347">
    <property type="entry name" value="SDR_fam"/>
</dbReference>
<dbReference type="InterPro" id="IPR036291">
    <property type="entry name" value="NAD(P)-bd_dom_sf"/>
</dbReference>
<dbReference type="GO" id="GO:0016491">
    <property type="term" value="F:oxidoreductase activity"/>
    <property type="evidence" value="ECO:0007669"/>
    <property type="project" value="UniProtKB-KW"/>
</dbReference>
<dbReference type="PRINTS" id="PR00081">
    <property type="entry name" value="GDHRDH"/>
</dbReference>
<dbReference type="Pfam" id="PF00106">
    <property type="entry name" value="adh_short"/>
    <property type="match status" value="1"/>
</dbReference>
<keyword evidence="2" id="KW-0560">Oxidoreductase</keyword>
<accession>A0A1H2MUZ0</accession>
<gene>
    <name evidence="4" type="ORF">SAMN04488544_2780</name>
</gene>
<dbReference type="STRING" id="546874.SAMN04488544_2780"/>
<evidence type="ECO:0000256" key="3">
    <source>
        <dbReference type="SAM" id="MobiDB-lite"/>
    </source>
</evidence>